<sequence>MLRGYKGFIVGLLMGGLLMTALPSMAATNKTTYSLTEAGYPIEVNGTVYTGQGLPVLNYKGNTYVPLRAVGDMLGASVAWNNKLGKVVISSELAPCNSAFCDVKVSGSGGHYTVSGKGRVFEAVMQYAVEDGHNYLLEGHQMLNEGAPAWSPFSLDIILPPEQLPSNGTLMLELFEYSAEDGSRINALSIPLETFGTN</sequence>
<keyword evidence="5" id="KW-1185">Reference proteome</keyword>
<dbReference type="InterPro" id="IPR018911">
    <property type="entry name" value="Gmad2_Ig-like_dom"/>
</dbReference>
<feature type="chain" id="PRO_5011498371" evidence="1">
    <location>
        <begin position="27"/>
        <end position="198"/>
    </location>
</feature>
<dbReference type="Proteomes" id="UP000198855">
    <property type="component" value="Unassembled WGS sequence"/>
</dbReference>
<feature type="domain" description="Bacterial spore germination immunoglobulin-like" evidence="3">
    <location>
        <begin position="110"/>
        <end position="183"/>
    </location>
</feature>
<evidence type="ECO:0000313" key="4">
    <source>
        <dbReference type="EMBL" id="SFE49273.1"/>
    </source>
</evidence>
<dbReference type="EMBL" id="FOMT01000003">
    <property type="protein sequence ID" value="SFE49273.1"/>
    <property type="molecule type" value="Genomic_DNA"/>
</dbReference>
<dbReference type="OrthoDB" id="1357684at2"/>
<proteinExistence type="predicted"/>
<gene>
    <name evidence="4" type="ORF">SAMN05216378_3311</name>
</gene>
<reference evidence="5" key="1">
    <citation type="submission" date="2016-10" db="EMBL/GenBank/DDBJ databases">
        <authorList>
            <person name="Varghese N."/>
            <person name="Submissions S."/>
        </authorList>
    </citation>
    <scope>NUCLEOTIDE SEQUENCE [LARGE SCALE GENOMIC DNA]</scope>
    <source>
        <strain evidence="5">CGMCC 1.10784</strain>
    </source>
</reference>
<evidence type="ECO:0000256" key="1">
    <source>
        <dbReference type="SAM" id="SignalP"/>
    </source>
</evidence>
<name>A0A1I2B1Y0_9BACL</name>
<accession>A0A1I2B1Y0</accession>
<dbReference type="RefSeq" id="WP_091187085.1">
    <property type="nucleotide sequence ID" value="NZ_FOMT01000003.1"/>
</dbReference>
<dbReference type="Pfam" id="PF07833">
    <property type="entry name" value="Cu_amine_oxidN1"/>
    <property type="match status" value="1"/>
</dbReference>
<feature type="signal peptide" evidence="1">
    <location>
        <begin position="1"/>
        <end position="26"/>
    </location>
</feature>
<dbReference type="InterPro" id="IPR036582">
    <property type="entry name" value="Mao_N_sf"/>
</dbReference>
<evidence type="ECO:0000259" key="2">
    <source>
        <dbReference type="Pfam" id="PF07833"/>
    </source>
</evidence>
<organism evidence="4 5">
    <name type="scientific">Paenibacillus catalpae</name>
    <dbReference type="NCBI Taxonomy" id="1045775"/>
    <lineage>
        <taxon>Bacteria</taxon>
        <taxon>Bacillati</taxon>
        <taxon>Bacillota</taxon>
        <taxon>Bacilli</taxon>
        <taxon>Bacillales</taxon>
        <taxon>Paenibacillaceae</taxon>
        <taxon>Paenibacillus</taxon>
    </lineage>
</organism>
<dbReference type="AlphaFoldDB" id="A0A1I2B1Y0"/>
<evidence type="ECO:0000259" key="3">
    <source>
        <dbReference type="Pfam" id="PF10648"/>
    </source>
</evidence>
<dbReference type="Pfam" id="PF10648">
    <property type="entry name" value="Gmad2"/>
    <property type="match status" value="1"/>
</dbReference>
<evidence type="ECO:0000313" key="5">
    <source>
        <dbReference type="Proteomes" id="UP000198855"/>
    </source>
</evidence>
<dbReference type="STRING" id="1045775.SAMN05216378_3311"/>
<dbReference type="SUPFAM" id="SSF55383">
    <property type="entry name" value="Copper amine oxidase, domain N"/>
    <property type="match status" value="1"/>
</dbReference>
<dbReference type="InterPro" id="IPR012854">
    <property type="entry name" value="Cu_amine_oxidase-like_N"/>
</dbReference>
<feature type="domain" description="Copper amine oxidase-like N-terminal" evidence="2">
    <location>
        <begin position="44"/>
        <end position="90"/>
    </location>
</feature>
<keyword evidence="1" id="KW-0732">Signal</keyword>
<protein>
    <submittedName>
        <fullName evidence="4">Copper amine oxidase N-terminal domain-containing protein</fullName>
    </submittedName>
</protein>